<reference evidence="8 9" key="1">
    <citation type="journal article" date="2023" name="Elife">
        <title>Identification of key yeast species and microbe-microbe interactions impacting larval growth of Drosophila in the wild.</title>
        <authorList>
            <person name="Mure A."/>
            <person name="Sugiura Y."/>
            <person name="Maeda R."/>
            <person name="Honda K."/>
            <person name="Sakurai N."/>
            <person name="Takahashi Y."/>
            <person name="Watada M."/>
            <person name="Katoh T."/>
            <person name="Gotoh A."/>
            <person name="Gotoh Y."/>
            <person name="Taniguchi I."/>
            <person name="Nakamura K."/>
            <person name="Hayashi T."/>
            <person name="Katayama T."/>
            <person name="Uemura T."/>
            <person name="Hattori Y."/>
        </authorList>
    </citation>
    <scope>NUCLEOTIDE SEQUENCE [LARGE SCALE GENOMIC DNA]</scope>
    <source>
        <strain evidence="8 9">SB-73</strain>
    </source>
</reference>
<evidence type="ECO:0000256" key="2">
    <source>
        <dbReference type="ARBA" id="ARBA00022448"/>
    </source>
</evidence>
<keyword evidence="9" id="KW-1185">Reference proteome</keyword>
<organism evidence="8 9">
    <name type="scientific">Starmerella bacillaris</name>
    <name type="common">Yeast</name>
    <name type="synonym">Candida zemplinina</name>
    <dbReference type="NCBI Taxonomy" id="1247836"/>
    <lineage>
        <taxon>Eukaryota</taxon>
        <taxon>Fungi</taxon>
        <taxon>Dikarya</taxon>
        <taxon>Ascomycota</taxon>
        <taxon>Saccharomycotina</taxon>
        <taxon>Dipodascomycetes</taxon>
        <taxon>Dipodascales</taxon>
        <taxon>Trichomonascaceae</taxon>
        <taxon>Starmerella</taxon>
    </lineage>
</organism>
<dbReference type="SUPFAM" id="SSF103486">
    <property type="entry name" value="V-type ATP synthase subunit C"/>
    <property type="match status" value="1"/>
</dbReference>
<dbReference type="GO" id="GO:0046961">
    <property type="term" value="F:proton-transporting ATPase activity, rotational mechanism"/>
    <property type="evidence" value="ECO:0007669"/>
    <property type="project" value="InterPro"/>
</dbReference>
<dbReference type="Gene3D" id="1.10.132.50">
    <property type="entry name" value="ATP synthase (C/AC39) subunit, domain 3"/>
    <property type="match status" value="1"/>
</dbReference>
<accession>A0AAV5RHS4</accession>
<evidence type="ECO:0000256" key="7">
    <source>
        <dbReference type="PIRNR" id="PIRNR018497"/>
    </source>
</evidence>
<proteinExistence type="inferred from homology"/>
<dbReference type="GO" id="GO:0033179">
    <property type="term" value="C:proton-transporting V-type ATPase, V0 domain"/>
    <property type="evidence" value="ECO:0007669"/>
    <property type="project" value="InterPro"/>
</dbReference>
<dbReference type="InterPro" id="IPR035067">
    <property type="entry name" value="V-type_ATPase_csu/dsu"/>
</dbReference>
<evidence type="ECO:0000256" key="6">
    <source>
        <dbReference type="ARBA" id="ARBA00059115"/>
    </source>
</evidence>
<evidence type="ECO:0000313" key="9">
    <source>
        <dbReference type="Proteomes" id="UP001362899"/>
    </source>
</evidence>
<dbReference type="Pfam" id="PF01992">
    <property type="entry name" value="vATP-synt_AC39"/>
    <property type="match status" value="1"/>
</dbReference>
<evidence type="ECO:0000256" key="5">
    <source>
        <dbReference type="ARBA" id="ARBA00029477"/>
    </source>
</evidence>
<dbReference type="Gene3D" id="1.20.1690.10">
    <property type="entry name" value="V-type ATP synthase subunit C domain"/>
    <property type="match status" value="2"/>
</dbReference>
<evidence type="ECO:0000256" key="4">
    <source>
        <dbReference type="ARBA" id="ARBA00023065"/>
    </source>
</evidence>
<keyword evidence="4 7" id="KW-0406">Ion transport</keyword>
<dbReference type="AlphaFoldDB" id="A0AAV5RHS4"/>
<dbReference type="EMBL" id="BTGC01000003">
    <property type="protein sequence ID" value="GMM50557.1"/>
    <property type="molecule type" value="Genomic_DNA"/>
</dbReference>
<keyword evidence="2 7" id="KW-0813">Transport</keyword>
<sequence>MEAVLFNVESGYAEALCRGLSSSLIKSAQYSNMTQCDTLEDLKLQLGATDYAQSLANVASPISTSDFQNRLFAKLVADFRYLQTTAVEPLSKFLEYITYGYMIDNVVLMVSGTLHHRNKEELLERAHPLGWFDTLPALSVTTDIESLYDVVLVDTPLAPYFKECFTVAQISDLQIEIIRNKLYRAYLEDFAQFCKTLPGSTYESMIKMLGFEADCRTINIAVNSNGTGLSRADREALMPRLGALYPVISSQLARSEDPEQVRAVVEQCAVPEFTDCFDSSNGQTLEDHFYAEGIVLCREALTQQFSYATFYAWLKAAEQEVRNVTWIAECIAQNQRERISGYVSLF</sequence>
<evidence type="ECO:0000256" key="3">
    <source>
        <dbReference type="ARBA" id="ARBA00022781"/>
    </source>
</evidence>
<name>A0AAV5RHS4_STABA</name>
<evidence type="ECO:0000256" key="1">
    <source>
        <dbReference type="ARBA" id="ARBA00006709"/>
    </source>
</evidence>
<comment type="caution">
    <text evidence="8">The sequence shown here is derived from an EMBL/GenBank/DDBJ whole genome shotgun (WGS) entry which is preliminary data.</text>
</comment>
<comment type="function">
    <text evidence="6 7">Subunit of the V0 complex of vacuolar(H+)-ATPase (V-ATPase), a multisubunit enzyme composed of a peripheral complex (V1) that hydrolyzes ATP and a membrane integral complex (V0) that translocates protons. V-ATPase is responsible for acidifying and maintaining the pH of intracellular compartments. This subunit is a non-integral membrane component of the membrane pore domain and is required for proper assembly of the V0 sector. Might be involved in the regulated assembly of V1 subunits onto the membrane sector or alternatively may prevent the passage of protons through V0 pores.</text>
</comment>
<protein>
    <recommendedName>
        <fullName evidence="7">V-type proton ATPase subunit</fullName>
    </recommendedName>
</protein>
<dbReference type="PANTHER" id="PTHR11028">
    <property type="entry name" value="VACUOLAR ATP SYNTHASE SUBUNIT AC39"/>
    <property type="match status" value="1"/>
</dbReference>
<dbReference type="Proteomes" id="UP001362899">
    <property type="component" value="Unassembled WGS sequence"/>
</dbReference>
<keyword evidence="3 7" id="KW-0375">Hydrogen ion transport</keyword>
<comment type="subunit">
    <text evidence="7">V-ATPase is a heteromultimeric enzyme made up of two complexes: the ATP-hydrolytic V1 complex and the proton translocation V0 complex.</text>
</comment>
<dbReference type="InterPro" id="IPR016727">
    <property type="entry name" value="ATPase_V0-cplx_dsu"/>
</dbReference>
<comment type="subunit">
    <text evidence="5">V-ATPase is a heteromultimeric enzyme composed of a peripheral catalytic V1 complex (components A to H) attached to an integral membrane V0 proton pore complex (components: a, c, c', c'', d, e, f and VOA1).</text>
</comment>
<dbReference type="InterPro" id="IPR036079">
    <property type="entry name" value="ATPase_csu/dsu_sf"/>
</dbReference>
<evidence type="ECO:0000313" key="8">
    <source>
        <dbReference type="EMBL" id="GMM50557.1"/>
    </source>
</evidence>
<comment type="similarity">
    <text evidence="1 7">Belongs to the V-ATPase V0D/AC39 subunit family.</text>
</comment>
<dbReference type="PIRSF" id="PIRSF018497">
    <property type="entry name" value="V-ATP_synth_D"/>
    <property type="match status" value="1"/>
</dbReference>
<dbReference type="InterPro" id="IPR044911">
    <property type="entry name" value="V-type_ATPase_csu/dsu_dom_3"/>
</dbReference>
<dbReference type="InterPro" id="IPR002843">
    <property type="entry name" value="ATPase_V0-cplx_csu/dsu"/>
</dbReference>
<dbReference type="FunFam" id="1.20.1690.10:FF:000003">
    <property type="entry name" value="V-type proton ATPase subunit"/>
    <property type="match status" value="1"/>
</dbReference>
<gene>
    <name evidence="8" type="ORF">DASB73_015150</name>
</gene>